<dbReference type="RefSeq" id="WP_024503214.1">
    <property type="nucleotide sequence ID" value="NZ_CP088147.1"/>
</dbReference>
<protein>
    <submittedName>
        <fullName evidence="1">Helix-turn-helix domain-containing protein</fullName>
    </submittedName>
</protein>
<evidence type="ECO:0000313" key="2">
    <source>
        <dbReference type="Proteomes" id="UP001060070"/>
    </source>
</evidence>
<dbReference type="AlphaFoldDB" id="A0AB38T4L2"/>
<keyword evidence="2" id="KW-1185">Reference proteome</keyword>
<sequence length="196" mass="22413">MMKDNAEQRAFTSWKLDMLDAMSVDPEVTDADFRVAFRMMQHVNSVSRIAWPSVDRLAVQLARSRDSIMASTKRLCAALTKDGRPRLPWMRKSRPHKRAANQYGFMGDRANMVLDAMHQRMEDFENDKFEVANLQPQNPFEVANHPGFEVANPPYVEVANLQHKHLNGTTLEEHLHSKGSEDCEASAYARAKRRTA</sequence>
<reference evidence="1 2" key="1">
    <citation type="journal article" date="2022" name="Microbiol. Resour. Announc.">
        <title>Complete Genome Sequence of Mesorhizobium ciceri Strain R30, a Rhizobium Used as a Commercial Inoculant for Chickpea in Argentina.</title>
        <authorList>
            <person name="Foresto E."/>
            <person name="Revale S."/>
            <person name="Primo E."/>
            <person name="Nievas F."/>
            <person name="Carezzano E."/>
            <person name="Puente M."/>
            <person name="Alzari P."/>
            <person name="Mart M."/>
            <person name="Ben-Assaya M."/>
            <person name="Mornico D."/>
            <person name="Santoro M."/>
            <person name="Mart F."/>
            <person name="Giordano W."/>
            <person name="Bogino P."/>
        </authorList>
    </citation>
    <scope>NUCLEOTIDE SEQUENCE [LARGE SCALE GENOMIC DNA]</scope>
    <source>
        <strain evidence="1 2">R30</strain>
    </source>
</reference>
<organism evidence="1 2">
    <name type="scientific">Mesorhizobium ciceri</name>
    <dbReference type="NCBI Taxonomy" id="39645"/>
    <lineage>
        <taxon>Bacteria</taxon>
        <taxon>Pseudomonadati</taxon>
        <taxon>Pseudomonadota</taxon>
        <taxon>Alphaproteobacteria</taxon>
        <taxon>Hyphomicrobiales</taxon>
        <taxon>Phyllobacteriaceae</taxon>
        <taxon>Mesorhizobium</taxon>
    </lineage>
</organism>
<evidence type="ECO:0000313" key="1">
    <source>
        <dbReference type="EMBL" id="UTU49854.1"/>
    </source>
</evidence>
<proteinExistence type="predicted"/>
<accession>A0AB38T4L2</accession>
<dbReference type="Proteomes" id="UP001060070">
    <property type="component" value="Chromosome"/>
</dbReference>
<dbReference type="EMBL" id="CP088147">
    <property type="protein sequence ID" value="UTU49854.1"/>
    <property type="molecule type" value="Genomic_DNA"/>
</dbReference>
<name>A0AB38T4L2_9HYPH</name>
<gene>
    <name evidence="1" type="ORF">LRP29_20430</name>
</gene>